<protein>
    <submittedName>
        <fullName evidence="6">Uncharacterized protein LOC113217499</fullName>
    </submittedName>
</protein>
<evidence type="ECO:0000259" key="4">
    <source>
        <dbReference type="Pfam" id="PF07732"/>
    </source>
</evidence>
<dbReference type="AlphaFoldDB" id="A0A9C6TYQ2"/>
<dbReference type="KEGG" id="foc:113217499"/>
<dbReference type="Proteomes" id="UP000504606">
    <property type="component" value="Unplaced"/>
</dbReference>
<reference evidence="6" key="1">
    <citation type="submission" date="2025-08" db="UniProtKB">
        <authorList>
            <consortium name="RefSeq"/>
        </authorList>
    </citation>
    <scope>IDENTIFICATION</scope>
    <source>
        <tissue evidence="6">Whole organism</tissue>
    </source>
</reference>
<dbReference type="RefSeq" id="XP_052122695.1">
    <property type="nucleotide sequence ID" value="XM_052266735.1"/>
</dbReference>
<dbReference type="GO" id="GO:0016491">
    <property type="term" value="F:oxidoreductase activity"/>
    <property type="evidence" value="ECO:0007669"/>
    <property type="project" value="TreeGrafter"/>
</dbReference>
<feature type="domain" description="Plastocyanin-like" evidence="4">
    <location>
        <begin position="136"/>
        <end position="246"/>
    </location>
</feature>
<dbReference type="CDD" id="cd13858">
    <property type="entry name" value="CuRO_1_tcLCC2_insect_like"/>
    <property type="match status" value="1"/>
</dbReference>
<dbReference type="FunFam" id="2.60.40.420:FF:000031">
    <property type="entry name" value="Laccase-2 isoform A"/>
    <property type="match status" value="1"/>
</dbReference>
<accession>A0A9C6TYQ2</accession>
<proteinExistence type="inferred from homology"/>
<dbReference type="PANTHER" id="PTHR11709">
    <property type="entry name" value="MULTI-COPPER OXIDASE"/>
    <property type="match status" value="1"/>
</dbReference>
<dbReference type="GO" id="GO:0005886">
    <property type="term" value="C:plasma membrane"/>
    <property type="evidence" value="ECO:0007669"/>
    <property type="project" value="TreeGrafter"/>
</dbReference>
<dbReference type="OrthoDB" id="2121828at2759"/>
<dbReference type="GO" id="GO:0005507">
    <property type="term" value="F:copper ion binding"/>
    <property type="evidence" value="ECO:0007669"/>
    <property type="project" value="InterPro"/>
</dbReference>
<feature type="signal peptide" evidence="3">
    <location>
        <begin position="1"/>
        <end position="22"/>
    </location>
</feature>
<dbReference type="SUPFAM" id="SSF49503">
    <property type="entry name" value="Cupredoxins"/>
    <property type="match status" value="1"/>
</dbReference>
<feature type="region of interest" description="Disordered" evidence="2">
    <location>
        <begin position="63"/>
        <end position="94"/>
    </location>
</feature>
<evidence type="ECO:0000256" key="2">
    <source>
        <dbReference type="SAM" id="MobiDB-lite"/>
    </source>
</evidence>
<evidence type="ECO:0000313" key="6">
    <source>
        <dbReference type="RefSeq" id="XP_052122695.1"/>
    </source>
</evidence>
<comment type="similarity">
    <text evidence="1">Belongs to the multicopper oxidase family.</text>
</comment>
<name>A0A9C6TYQ2_FRAOC</name>
<gene>
    <name evidence="6" type="primary">LOC113217499</name>
</gene>
<feature type="compositionally biased region" description="Basic and acidic residues" evidence="2">
    <location>
        <begin position="63"/>
        <end position="79"/>
    </location>
</feature>
<dbReference type="Pfam" id="PF07732">
    <property type="entry name" value="Cu-oxidase_3"/>
    <property type="match status" value="1"/>
</dbReference>
<organism evidence="5 6">
    <name type="scientific">Frankliniella occidentalis</name>
    <name type="common">Western flower thrips</name>
    <name type="synonym">Euthrips occidentalis</name>
    <dbReference type="NCBI Taxonomy" id="133901"/>
    <lineage>
        <taxon>Eukaryota</taxon>
        <taxon>Metazoa</taxon>
        <taxon>Ecdysozoa</taxon>
        <taxon>Arthropoda</taxon>
        <taxon>Hexapoda</taxon>
        <taxon>Insecta</taxon>
        <taxon>Pterygota</taxon>
        <taxon>Neoptera</taxon>
        <taxon>Paraneoptera</taxon>
        <taxon>Thysanoptera</taxon>
        <taxon>Terebrantia</taxon>
        <taxon>Thripoidea</taxon>
        <taxon>Thripidae</taxon>
        <taxon>Frankliniella</taxon>
    </lineage>
</organism>
<dbReference type="Gene3D" id="2.60.40.420">
    <property type="entry name" value="Cupredoxins - blue copper proteins"/>
    <property type="match status" value="2"/>
</dbReference>
<dbReference type="InterPro" id="IPR045087">
    <property type="entry name" value="Cu-oxidase_fam"/>
</dbReference>
<keyword evidence="3" id="KW-0732">Signal</keyword>
<dbReference type="InterPro" id="IPR011707">
    <property type="entry name" value="Cu-oxidase-like_N"/>
</dbReference>
<dbReference type="GO" id="GO:0006826">
    <property type="term" value="P:iron ion transport"/>
    <property type="evidence" value="ECO:0007669"/>
    <property type="project" value="TreeGrafter"/>
</dbReference>
<evidence type="ECO:0000256" key="3">
    <source>
        <dbReference type="SAM" id="SignalP"/>
    </source>
</evidence>
<dbReference type="PANTHER" id="PTHR11709:SF232">
    <property type="entry name" value="STRAW, ISOFORM G"/>
    <property type="match status" value="1"/>
</dbReference>
<evidence type="ECO:0000313" key="5">
    <source>
        <dbReference type="Proteomes" id="UP000504606"/>
    </source>
</evidence>
<sequence>MRWCLALLAALCALPRLPEAQAVVVDVQLANEVPGDFPVLSEAVLADSLQDDDADADERRVWFDGEDPAPEHRSREGRSQGRASRPTSCHRPCGEDGDDAEPMICYFRWRLEPYVTMGRACGGCPRNVSDCTAPQCVTADGFEKGILTVNRKLPGPSIHVCLGDIIVVDVKNLMPGRSTTIHWHGVRQRGSQHMDGVPMVTQCPIPENGIFRYRFRADEIGTHFWHSHDGMQKMDGVVGALVVRGPAGSDPHTHLYEHDLRSHTLVLTDWFHTPADQRFPGLLRRESGQIPDSYLINGRGSFREMFKAILPENKKLVKSNKAQYAIKTSSPQAYQKYVVDGKQRSNSVQQQLSEYYSNPNQQPCTQSMTIYRILMIKRSHVGYGPALTYHLQKSEKVLMIETLKQLIQDSSDSSMFHSGQKKFLALK</sequence>
<dbReference type="InterPro" id="IPR008972">
    <property type="entry name" value="Cupredoxin"/>
</dbReference>
<keyword evidence="5" id="KW-1185">Reference proteome</keyword>
<feature type="chain" id="PRO_5038972952" evidence="3">
    <location>
        <begin position="23"/>
        <end position="427"/>
    </location>
</feature>
<evidence type="ECO:0000256" key="1">
    <source>
        <dbReference type="ARBA" id="ARBA00010609"/>
    </source>
</evidence>
<dbReference type="GeneID" id="113217499"/>